<accession>A0A381RHF7</accession>
<protein>
    <recommendedName>
        <fullName evidence="1">FAD dependent oxidoreductase domain-containing protein</fullName>
    </recommendedName>
</protein>
<dbReference type="PANTHER" id="PTHR13847:SF285">
    <property type="entry name" value="FAD DEPENDENT OXIDOREDUCTASE DOMAIN-CONTAINING PROTEIN"/>
    <property type="match status" value="1"/>
</dbReference>
<gene>
    <name evidence="2" type="ORF">METZ01_LOCUS43705</name>
</gene>
<dbReference type="PANTHER" id="PTHR13847">
    <property type="entry name" value="SARCOSINE DEHYDROGENASE-RELATED"/>
    <property type="match status" value="1"/>
</dbReference>
<sequence length="400" mass="43854">VLERDIAGYGASGRNGGWALCEYSIGPMEWARRWSPESAIRQMRALHDAVDDIGRVSAAEEIDCHYAKGGWINWARSPLQLERLAAAAQARHDLGLTEADLRMVGVDEARAIGNASEVYGGLFRTHVAAIHPARLVRGLADVVERLGVMVYENTAVRSLEPGKVVTERGAVRAEVVVRATEGYTRDLTGHRRVLAPIYSLMVATEPLSEKVWDEIGLAGRPTFSDARNMVIYGQRTADGRLAFGGRGAPYLFGSRIDTATERRRDVHDRIEETLRDLFPAIVDARITHRWGGVMGLPRDWTPSLAFDRSTGLAQGGGFVGDGVATAKLAGHTLAELITGTESERTDLPWVGHTSRNWEPEPLRYLGINGGLWMASSADRAEARTGRGSRRVDLLNRLLGR</sequence>
<evidence type="ECO:0000259" key="1">
    <source>
        <dbReference type="Pfam" id="PF01266"/>
    </source>
</evidence>
<organism evidence="2">
    <name type="scientific">marine metagenome</name>
    <dbReference type="NCBI Taxonomy" id="408172"/>
    <lineage>
        <taxon>unclassified sequences</taxon>
        <taxon>metagenomes</taxon>
        <taxon>ecological metagenomes</taxon>
    </lineage>
</organism>
<evidence type="ECO:0000313" key="2">
    <source>
        <dbReference type="EMBL" id="SUZ90851.1"/>
    </source>
</evidence>
<dbReference type="GO" id="GO:0005737">
    <property type="term" value="C:cytoplasm"/>
    <property type="evidence" value="ECO:0007669"/>
    <property type="project" value="TreeGrafter"/>
</dbReference>
<dbReference type="InterPro" id="IPR036188">
    <property type="entry name" value="FAD/NAD-bd_sf"/>
</dbReference>
<dbReference type="AlphaFoldDB" id="A0A381RHF7"/>
<dbReference type="Gene3D" id="3.30.9.10">
    <property type="entry name" value="D-Amino Acid Oxidase, subunit A, domain 2"/>
    <property type="match status" value="1"/>
</dbReference>
<feature type="non-terminal residue" evidence="2">
    <location>
        <position position="1"/>
    </location>
</feature>
<name>A0A381RHF7_9ZZZZ</name>
<feature type="domain" description="FAD dependent oxidoreductase" evidence="1">
    <location>
        <begin position="1"/>
        <end position="336"/>
    </location>
</feature>
<dbReference type="EMBL" id="UINC01001928">
    <property type="protein sequence ID" value="SUZ90851.1"/>
    <property type="molecule type" value="Genomic_DNA"/>
</dbReference>
<dbReference type="Pfam" id="PF01266">
    <property type="entry name" value="DAO"/>
    <property type="match status" value="1"/>
</dbReference>
<dbReference type="SUPFAM" id="SSF51905">
    <property type="entry name" value="FAD/NAD(P)-binding domain"/>
    <property type="match status" value="1"/>
</dbReference>
<reference evidence="2" key="1">
    <citation type="submission" date="2018-05" db="EMBL/GenBank/DDBJ databases">
        <authorList>
            <person name="Lanie J.A."/>
            <person name="Ng W.-L."/>
            <person name="Kazmierczak K.M."/>
            <person name="Andrzejewski T.M."/>
            <person name="Davidsen T.M."/>
            <person name="Wayne K.J."/>
            <person name="Tettelin H."/>
            <person name="Glass J.I."/>
            <person name="Rusch D."/>
            <person name="Podicherti R."/>
            <person name="Tsui H.-C.T."/>
            <person name="Winkler M.E."/>
        </authorList>
    </citation>
    <scope>NUCLEOTIDE SEQUENCE</scope>
</reference>
<proteinExistence type="predicted"/>
<dbReference type="InterPro" id="IPR006076">
    <property type="entry name" value="FAD-dep_OxRdtase"/>
</dbReference>
<dbReference type="Gene3D" id="3.50.50.60">
    <property type="entry name" value="FAD/NAD(P)-binding domain"/>
    <property type="match status" value="1"/>
</dbReference>